<evidence type="ECO:0000259" key="4">
    <source>
        <dbReference type="SMART" id="SM00563"/>
    </source>
</evidence>
<proteinExistence type="predicted"/>
<keyword evidence="3 5" id="KW-0012">Acyltransferase</keyword>
<dbReference type="RefSeq" id="WP_146574130.1">
    <property type="nucleotide sequence ID" value="NZ_SJPH01000004.1"/>
</dbReference>
<accession>A0A5C5VZJ7</accession>
<dbReference type="OrthoDB" id="9806008at2"/>
<comment type="caution">
    <text evidence="5">The sequence shown here is derived from an EMBL/GenBank/DDBJ whole genome shotgun (WGS) entry which is preliminary data.</text>
</comment>
<evidence type="ECO:0000256" key="3">
    <source>
        <dbReference type="ARBA" id="ARBA00023315"/>
    </source>
</evidence>
<dbReference type="SMART" id="SM00563">
    <property type="entry name" value="PlsC"/>
    <property type="match status" value="1"/>
</dbReference>
<dbReference type="InterPro" id="IPR002123">
    <property type="entry name" value="Plipid/glycerol_acylTrfase"/>
</dbReference>
<dbReference type="CDD" id="cd07989">
    <property type="entry name" value="LPLAT_AGPAT-like"/>
    <property type="match status" value="1"/>
</dbReference>
<dbReference type="PANTHER" id="PTHR10434:SF40">
    <property type="entry name" value="1-ACYL-SN-GLYCEROL-3-PHOSPHATE ACYLTRANSFERASE"/>
    <property type="match status" value="1"/>
</dbReference>
<dbReference type="Pfam" id="PF01553">
    <property type="entry name" value="Acyltransferase"/>
    <property type="match status" value="1"/>
</dbReference>
<dbReference type="GO" id="GO:0006654">
    <property type="term" value="P:phosphatidic acid biosynthetic process"/>
    <property type="evidence" value="ECO:0007669"/>
    <property type="project" value="TreeGrafter"/>
</dbReference>
<organism evidence="5 6">
    <name type="scientific">Botrimarina hoheduenensis</name>
    <dbReference type="NCBI Taxonomy" id="2528000"/>
    <lineage>
        <taxon>Bacteria</taxon>
        <taxon>Pseudomonadati</taxon>
        <taxon>Planctomycetota</taxon>
        <taxon>Planctomycetia</taxon>
        <taxon>Pirellulales</taxon>
        <taxon>Lacipirellulaceae</taxon>
        <taxon>Botrimarina</taxon>
    </lineage>
</organism>
<feature type="domain" description="Phospholipid/glycerol acyltransferase" evidence="4">
    <location>
        <begin position="60"/>
        <end position="188"/>
    </location>
</feature>
<dbReference type="SUPFAM" id="SSF69593">
    <property type="entry name" value="Glycerol-3-phosphate (1)-acyltransferase"/>
    <property type="match status" value="1"/>
</dbReference>
<dbReference type="AlphaFoldDB" id="A0A5C5VZJ7"/>
<protein>
    <submittedName>
        <fullName evidence="5">Acyltransferase</fullName>
    </submittedName>
</protein>
<dbReference type="EMBL" id="SJPH01000004">
    <property type="protein sequence ID" value="TWT43201.1"/>
    <property type="molecule type" value="Genomic_DNA"/>
</dbReference>
<dbReference type="PANTHER" id="PTHR10434">
    <property type="entry name" value="1-ACYL-SN-GLYCEROL-3-PHOSPHATE ACYLTRANSFERASE"/>
    <property type="match status" value="1"/>
</dbReference>
<evidence type="ECO:0000313" key="5">
    <source>
        <dbReference type="EMBL" id="TWT43201.1"/>
    </source>
</evidence>
<sequence length="416" mass="47158">MQEIVLEEPYEFVPPVESSFWCWLVRLRLPGYLRKTFCVESFEFRGIEKLKQSIASGHGVILAANHSRLADPMAVGMLAAEAGCELFAMASWHLFKEGWWQRFLIRRMGAFSVYREGNDRQSVTQAIEVLEQGRRPLLIFPEGAVSRHCDLVMELMDGPGFIARQASKRRAKAGRPPVVIHPVTIRYSYDGDAEQLIRADVEAFEKSFSWQPQTQLTLHQRLRKIGVALLTLKEVEYLGSATEGDPHERAQGLISKKLDQLEKKWGLADEAAENSEPNNIVARVKRIRTKILPDLVAKKVSSAERQDRWHDLAACYYLQQIAHYPRGYLTGTNDLPERVIETVERMIEDYQDRASYHGPLHCTLVVGDAIEAPDTRERGVEGDPLMRRVAADLQSTLDALVDERRAKLFGSSATSD</sequence>
<evidence type="ECO:0000313" key="6">
    <source>
        <dbReference type="Proteomes" id="UP000318995"/>
    </source>
</evidence>
<dbReference type="GO" id="GO:0003841">
    <property type="term" value="F:1-acylglycerol-3-phosphate O-acyltransferase activity"/>
    <property type="evidence" value="ECO:0007669"/>
    <property type="project" value="TreeGrafter"/>
</dbReference>
<gene>
    <name evidence="5" type="ORF">Pla111_21510</name>
</gene>
<name>A0A5C5VZJ7_9BACT</name>
<reference evidence="5 6" key="1">
    <citation type="submission" date="2019-02" db="EMBL/GenBank/DDBJ databases">
        <title>Deep-cultivation of Planctomycetes and their phenomic and genomic characterization uncovers novel biology.</title>
        <authorList>
            <person name="Wiegand S."/>
            <person name="Jogler M."/>
            <person name="Boedeker C."/>
            <person name="Pinto D."/>
            <person name="Vollmers J."/>
            <person name="Rivas-Marin E."/>
            <person name="Kohn T."/>
            <person name="Peeters S.H."/>
            <person name="Heuer A."/>
            <person name="Rast P."/>
            <person name="Oberbeckmann S."/>
            <person name="Bunk B."/>
            <person name="Jeske O."/>
            <person name="Meyerdierks A."/>
            <person name="Storesund J.E."/>
            <person name="Kallscheuer N."/>
            <person name="Luecker S."/>
            <person name="Lage O.M."/>
            <person name="Pohl T."/>
            <person name="Merkel B.J."/>
            <person name="Hornburger P."/>
            <person name="Mueller R.-W."/>
            <person name="Bruemmer F."/>
            <person name="Labrenz M."/>
            <person name="Spormann A.M."/>
            <person name="Op Den Camp H."/>
            <person name="Overmann J."/>
            <person name="Amann R."/>
            <person name="Jetten M.S.M."/>
            <person name="Mascher T."/>
            <person name="Medema M.H."/>
            <person name="Devos D.P."/>
            <person name="Kaster A.-K."/>
            <person name="Ovreas L."/>
            <person name="Rohde M."/>
            <person name="Galperin M.Y."/>
            <person name="Jogler C."/>
        </authorList>
    </citation>
    <scope>NUCLEOTIDE SEQUENCE [LARGE SCALE GENOMIC DNA]</scope>
    <source>
        <strain evidence="5 6">Pla111</strain>
    </source>
</reference>
<keyword evidence="2 5" id="KW-0808">Transferase</keyword>
<dbReference type="Proteomes" id="UP000318995">
    <property type="component" value="Unassembled WGS sequence"/>
</dbReference>
<keyword evidence="6" id="KW-1185">Reference proteome</keyword>
<comment type="pathway">
    <text evidence="1">Lipid metabolism.</text>
</comment>
<evidence type="ECO:0000256" key="2">
    <source>
        <dbReference type="ARBA" id="ARBA00022679"/>
    </source>
</evidence>
<evidence type="ECO:0000256" key="1">
    <source>
        <dbReference type="ARBA" id="ARBA00005189"/>
    </source>
</evidence>